<gene>
    <name evidence="6" type="ORF">NDI38_09685</name>
</gene>
<sequence length="526" mass="58837">MLQSQLSLTASIHELQTLVMSFHPVIVIETVEEERVQTLLQEATQEMQVQLLEWSITQGLARSHSVASKDFFSAPDNRWMDECAPPGRQKPAAFEDTTDPLKALQQMQELGCKAVFLLKDFARHLEDAAVARQFREVIQLFAQNRSAIVLTGDPIKLPSEIAHDVVYFDLKLPGRDELQQVVMDVIRSLRVRNRIQIELQDADVPALVQALTGMTLKQARQIIAYAALEDGKLTLQDVGRILKRKAQIIREGGVLEYFPTSDVVIDLGGFHGLKQWLSQARVGFSAQAKALNLKPPKGILIVGIQGCGKSLAAKAIARAWKMPLLKLDTSRLYDKYVGESEKNFRQAIALAESMAPTILWIDEIEKTLGGSTSSDADGGLSRRLFGSFLTWMQEKSQEIFVVATANDLSQLPPELLRKGRFDELFFVDLPDEAERTTILQIHLTRHKHAPHQFDLVALVAAIDGFSGAEIEQAVIAALYRALYLQKPLDTAMLLETIKATIPLSVSRREDLQKMRAIAQERFVNVR</sequence>
<organism evidence="6 7">
    <name type="scientific">Stenomitos frigidus AS-A4</name>
    <dbReference type="NCBI Taxonomy" id="2933935"/>
    <lineage>
        <taxon>Bacteria</taxon>
        <taxon>Bacillati</taxon>
        <taxon>Cyanobacteriota</taxon>
        <taxon>Cyanophyceae</taxon>
        <taxon>Leptolyngbyales</taxon>
        <taxon>Leptolyngbyaceae</taxon>
        <taxon>Stenomitos</taxon>
    </lineage>
</organism>
<keyword evidence="2" id="KW-0067">ATP-binding</keyword>
<dbReference type="RefSeq" id="WP_190447410.1">
    <property type="nucleotide sequence ID" value="NZ_JAMPLM010000006.1"/>
</dbReference>
<evidence type="ECO:0000313" key="7">
    <source>
        <dbReference type="Proteomes" id="UP001476950"/>
    </source>
</evidence>
<accession>A0ABV0KK88</accession>
<proteinExistence type="inferred from homology"/>
<evidence type="ECO:0000259" key="5">
    <source>
        <dbReference type="SMART" id="SM00382"/>
    </source>
</evidence>
<dbReference type="InterPro" id="IPR052381">
    <property type="entry name" value="AAA_domain_protein"/>
</dbReference>
<dbReference type="Gene3D" id="3.40.50.300">
    <property type="entry name" value="P-loop containing nucleotide triphosphate hydrolases"/>
    <property type="match status" value="1"/>
</dbReference>
<dbReference type="EMBL" id="JAMPLM010000006">
    <property type="protein sequence ID" value="MEP1058709.1"/>
    <property type="molecule type" value="Genomic_DNA"/>
</dbReference>
<dbReference type="PANTHER" id="PTHR42960">
    <property type="entry name" value="YCF46 PROTEIN"/>
    <property type="match status" value="1"/>
</dbReference>
<evidence type="ECO:0000256" key="3">
    <source>
        <dbReference type="ARBA" id="ARBA00038088"/>
    </source>
</evidence>
<dbReference type="SUPFAM" id="SSF52540">
    <property type="entry name" value="P-loop containing nucleoside triphosphate hydrolases"/>
    <property type="match status" value="1"/>
</dbReference>
<comment type="similarity">
    <text evidence="3">Belongs to the AAA ATPase family. Highly divergent.</text>
</comment>
<dbReference type="InterPro" id="IPR027417">
    <property type="entry name" value="P-loop_NTPase"/>
</dbReference>
<dbReference type="Gene3D" id="1.10.8.60">
    <property type="match status" value="1"/>
</dbReference>
<dbReference type="InterPro" id="IPR003959">
    <property type="entry name" value="ATPase_AAA_core"/>
</dbReference>
<dbReference type="InterPro" id="IPR003593">
    <property type="entry name" value="AAA+_ATPase"/>
</dbReference>
<protein>
    <recommendedName>
        <fullName evidence="4">Uncharacterized AAA domain-containing protein ycf46</fullName>
    </recommendedName>
</protein>
<evidence type="ECO:0000256" key="1">
    <source>
        <dbReference type="ARBA" id="ARBA00022741"/>
    </source>
</evidence>
<keyword evidence="1" id="KW-0547">Nucleotide-binding</keyword>
<reference evidence="6 7" key="1">
    <citation type="submission" date="2022-04" db="EMBL/GenBank/DDBJ databases">
        <title>Positive selection, recombination, and allopatry shape intraspecific diversity of widespread and dominant cyanobacteria.</title>
        <authorList>
            <person name="Wei J."/>
            <person name="Shu W."/>
            <person name="Hu C."/>
        </authorList>
    </citation>
    <scope>NUCLEOTIDE SEQUENCE [LARGE SCALE GENOMIC DNA]</scope>
    <source>
        <strain evidence="6 7">AS-A4</strain>
    </source>
</reference>
<dbReference type="SMART" id="SM00382">
    <property type="entry name" value="AAA"/>
    <property type="match status" value="1"/>
</dbReference>
<dbReference type="Pfam" id="PF00004">
    <property type="entry name" value="AAA"/>
    <property type="match status" value="1"/>
</dbReference>
<keyword evidence="7" id="KW-1185">Reference proteome</keyword>
<name>A0ABV0KK88_9CYAN</name>
<dbReference type="PANTHER" id="PTHR42960:SF1">
    <property type="entry name" value="YCF46 PROTEIN"/>
    <property type="match status" value="1"/>
</dbReference>
<comment type="caution">
    <text evidence="6">The sequence shown here is derived from an EMBL/GenBank/DDBJ whole genome shotgun (WGS) entry which is preliminary data.</text>
</comment>
<feature type="domain" description="AAA+ ATPase" evidence="5">
    <location>
        <begin position="295"/>
        <end position="431"/>
    </location>
</feature>
<dbReference type="Proteomes" id="UP001476950">
    <property type="component" value="Unassembled WGS sequence"/>
</dbReference>
<evidence type="ECO:0000313" key="6">
    <source>
        <dbReference type="EMBL" id="MEP1058709.1"/>
    </source>
</evidence>
<evidence type="ECO:0000256" key="4">
    <source>
        <dbReference type="ARBA" id="ARBA00040480"/>
    </source>
</evidence>
<evidence type="ECO:0000256" key="2">
    <source>
        <dbReference type="ARBA" id="ARBA00022840"/>
    </source>
</evidence>